<protein>
    <submittedName>
        <fullName evidence="1">Uncharacterized protein</fullName>
    </submittedName>
</protein>
<sequence>MSGCEWRGRLQYKLNPETAAYGYFLTVTVPHHNHLRAPDKLAYFQALQRDKDTLRLIQNNYEQNKTARSILATLLSLGENVKIADVKNEVQKLRRDELAGRTHIEALVHFIEEHEDEENQKYFTKVDYDAAGYVRNLF</sequence>
<dbReference type="Proteomes" id="UP000799777">
    <property type="component" value="Unassembled WGS sequence"/>
</dbReference>
<comment type="caution">
    <text evidence="1">The sequence shown here is derived from an EMBL/GenBank/DDBJ whole genome shotgun (WGS) entry which is preliminary data.</text>
</comment>
<name>A0A9P4HI65_9PLEO</name>
<evidence type="ECO:0000313" key="2">
    <source>
        <dbReference type="Proteomes" id="UP000799777"/>
    </source>
</evidence>
<accession>A0A9P4HI65</accession>
<organism evidence="1 2">
    <name type="scientific">Setomelanomma holmii</name>
    <dbReference type="NCBI Taxonomy" id="210430"/>
    <lineage>
        <taxon>Eukaryota</taxon>
        <taxon>Fungi</taxon>
        <taxon>Dikarya</taxon>
        <taxon>Ascomycota</taxon>
        <taxon>Pezizomycotina</taxon>
        <taxon>Dothideomycetes</taxon>
        <taxon>Pleosporomycetidae</taxon>
        <taxon>Pleosporales</taxon>
        <taxon>Pleosporineae</taxon>
        <taxon>Phaeosphaeriaceae</taxon>
        <taxon>Setomelanomma</taxon>
    </lineage>
</organism>
<dbReference type="EMBL" id="ML978166">
    <property type="protein sequence ID" value="KAF2033471.1"/>
    <property type="molecule type" value="Genomic_DNA"/>
</dbReference>
<evidence type="ECO:0000313" key="1">
    <source>
        <dbReference type="EMBL" id="KAF2033471.1"/>
    </source>
</evidence>
<proteinExistence type="predicted"/>
<dbReference type="OrthoDB" id="3690943at2759"/>
<keyword evidence="2" id="KW-1185">Reference proteome</keyword>
<gene>
    <name evidence="1" type="ORF">EK21DRAFT_58533</name>
</gene>
<dbReference type="AlphaFoldDB" id="A0A9P4HI65"/>
<reference evidence="1" key="1">
    <citation type="journal article" date="2020" name="Stud. Mycol.">
        <title>101 Dothideomycetes genomes: a test case for predicting lifestyles and emergence of pathogens.</title>
        <authorList>
            <person name="Haridas S."/>
            <person name="Albert R."/>
            <person name="Binder M."/>
            <person name="Bloem J."/>
            <person name="Labutti K."/>
            <person name="Salamov A."/>
            <person name="Andreopoulos B."/>
            <person name="Baker S."/>
            <person name="Barry K."/>
            <person name="Bills G."/>
            <person name="Bluhm B."/>
            <person name="Cannon C."/>
            <person name="Castanera R."/>
            <person name="Culley D."/>
            <person name="Daum C."/>
            <person name="Ezra D."/>
            <person name="Gonzalez J."/>
            <person name="Henrissat B."/>
            <person name="Kuo A."/>
            <person name="Liang C."/>
            <person name="Lipzen A."/>
            <person name="Lutzoni F."/>
            <person name="Magnuson J."/>
            <person name="Mondo S."/>
            <person name="Nolan M."/>
            <person name="Ohm R."/>
            <person name="Pangilinan J."/>
            <person name="Park H.-J."/>
            <person name="Ramirez L."/>
            <person name="Alfaro M."/>
            <person name="Sun H."/>
            <person name="Tritt A."/>
            <person name="Yoshinaga Y."/>
            <person name="Zwiers L.-H."/>
            <person name="Turgeon B."/>
            <person name="Goodwin S."/>
            <person name="Spatafora J."/>
            <person name="Crous P."/>
            <person name="Grigoriev I."/>
        </authorList>
    </citation>
    <scope>NUCLEOTIDE SEQUENCE</scope>
    <source>
        <strain evidence="1">CBS 110217</strain>
    </source>
</reference>